<dbReference type="EMBL" id="FRBY01000005">
    <property type="protein sequence ID" value="SHM50512.1"/>
    <property type="molecule type" value="Genomic_DNA"/>
</dbReference>
<dbReference type="Proteomes" id="UP000184121">
    <property type="component" value="Unassembled WGS sequence"/>
</dbReference>
<protein>
    <recommendedName>
        <fullName evidence="4">YhhN-like protein</fullName>
    </recommendedName>
</protein>
<gene>
    <name evidence="2" type="ORF">SAMN05444366_3290</name>
</gene>
<keyword evidence="3" id="KW-1185">Reference proteome</keyword>
<dbReference type="STRING" id="29534.SAMN05444366_3290"/>
<feature type="transmembrane region" description="Helical" evidence="1">
    <location>
        <begin position="6"/>
        <end position="25"/>
    </location>
</feature>
<organism evidence="2 3">
    <name type="scientific">Flavobacterium saccharophilum</name>
    <dbReference type="NCBI Taxonomy" id="29534"/>
    <lineage>
        <taxon>Bacteria</taxon>
        <taxon>Pseudomonadati</taxon>
        <taxon>Bacteroidota</taxon>
        <taxon>Flavobacteriia</taxon>
        <taxon>Flavobacteriales</taxon>
        <taxon>Flavobacteriaceae</taxon>
        <taxon>Flavobacterium</taxon>
    </lineage>
</organism>
<keyword evidence="1" id="KW-1133">Transmembrane helix</keyword>
<keyword evidence="1" id="KW-0472">Membrane</keyword>
<dbReference type="OrthoDB" id="1253476at2"/>
<name>A0A1M7JBX1_9FLAO</name>
<feature type="transmembrane region" description="Helical" evidence="1">
    <location>
        <begin position="88"/>
        <end position="107"/>
    </location>
</feature>
<feature type="transmembrane region" description="Helical" evidence="1">
    <location>
        <begin position="113"/>
        <end position="133"/>
    </location>
</feature>
<feature type="transmembrane region" description="Helical" evidence="1">
    <location>
        <begin position="178"/>
        <end position="199"/>
    </location>
</feature>
<feature type="transmembrane region" description="Helical" evidence="1">
    <location>
        <begin position="145"/>
        <end position="166"/>
    </location>
</feature>
<evidence type="ECO:0000256" key="1">
    <source>
        <dbReference type="SAM" id="Phobius"/>
    </source>
</evidence>
<evidence type="ECO:0000313" key="2">
    <source>
        <dbReference type="EMBL" id="SHM50512.1"/>
    </source>
</evidence>
<proteinExistence type="predicted"/>
<reference evidence="3" key="1">
    <citation type="submission" date="2016-11" db="EMBL/GenBank/DDBJ databases">
        <authorList>
            <person name="Varghese N."/>
            <person name="Submissions S."/>
        </authorList>
    </citation>
    <scope>NUCLEOTIDE SEQUENCE [LARGE SCALE GENOMIC DNA]</scope>
    <source>
        <strain evidence="3">DSM 1811</strain>
    </source>
</reference>
<sequence length="210" mass="24663">MYDFFVYSVYLVLLVNLILYSFSFFRKEKANVFFVSYLVFSFVMQLSMEVMYHLKVNNLPVLNTFFIGQMILLGLFYNSLLKLKIQKLFIKVCIVVGLLILVVQFALDPSQFLKFNLFEIALTCLLSVVFALLHLYNMLTEGKTYYYVSIGIIIYLFASTVLFLIGNLSFSLSDDLKYLIWTLNAFLALAYQFFILYEWKVSFYNKSLRP</sequence>
<evidence type="ECO:0008006" key="4">
    <source>
        <dbReference type="Google" id="ProtNLM"/>
    </source>
</evidence>
<accession>A0A1M7JBX1</accession>
<dbReference type="AlphaFoldDB" id="A0A1M7JBX1"/>
<feature type="transmembrane region" description="Helical" evidence="1">
    <location>
        <begin position="60"/>
        <end position="81"/>
    </location>
</feature>
<keyword evidence="1" id="KW-0812">Transmembrane</keyword>
<evidence type="ECO:0000313" key="3">
    <source>
        <dbReference type="Proteomes" id="UP000184121"/>
    </source>
</evidence>
<feature type="transmembrane region" description="Helical" evidence="1">
    <location>
        <begin position="32"/>
        <end position="54"/>
    </location>
</feature>